<evidence type="ECO:0000313" key="1">
    <source>
        <dbReference type="EMBL" id="KZV19053.1"/>
    </source>
</evidence>
<proteinExistence type="predicted"/>
<organism evidence="1 2">
    <name type="scientific">Dorcoceras hygrometricum</name>
    <dbReference type="NCBI Taxonomy" id="472368"/>
    <lineage>
        <taxon>Eukaryota</taxon>
        <taxon>Viridiplantae</taxon>
        <taxon>Streptophyta</taxon>
        <taxon>Embryophyta</taxon>
        <taxon>Tracheophyta</taxon>
        <taxon>Spermatophyta</taxon>
        <taxon>Magnoliopsida</taxon>
        <taxon>eudicotyledons</taxon>
        <taxon>Gunneridae</taxon>
        <taxon>Pentapetalae</taxon>
        <taxon>asterids</taxon>
        <taxon>lamiids</taxon>
        <taxon>Lamiales</taxon>
        <taxon>Gesneriaceae</taxon>
        <taxon>Didymocarpoideae</taxon>
        <taxon>Trichosporeae</taxon>
        <taxon>Loxocarpinae</taxon>
        <taxon>Dorcoceras</taxon>
    </lineage>
</organism>
<gene>
    <name evidence="1" type="ORF">F511_08481</name>
</gene>
<keyword evidence="2" id="KW-1185">Reference proteome</keyword>
<dbReference type="Proteomes" id="UP000250235">
    <property type="component" value="Unassembled WGS sequence"/>
</dbReference>
<accession>A0A2Z7ABT0</accession>
<name>A0A2Z7ABT0_9LAMI</name>
<evidence type="ECO:0000313" key="2">
    <source>
        <dbReference type="Proteomes" id="UP000250235"/>
    </source>
</evidence>
<dbReference type="AlphaFoldDB" id="A0A2Z7ABT0"/>
<protein>
    <submittedName>
        <fullName evidence="1">Uncharacterized protein</fullName>
    </submittedName>
</protein>
<sequence length="58" mass="6722">MLHTRIESVKSGKLFSHHLKSYQLVYAPMNVCLDFGFELKKKKETEVDIRARSTVPVD</sequence>
<dbReference type="EMBL" id="KV017149">
    <property type="protein sequence ID" value="KZV19053.1"/>
    <property type="molecule type" value="Genomic_DNA"/>
</dbReference>
<reference evidence="1 2" key="1">
    <citation type="journal article" date="2015" name="Proc. Natl. Acad. Sci. U.S.A.">
        <title>The resurrection genome of Boea hygrometrica: A blueprint for survival of dehydration.</title>
        <authorList>
            <person name="Xiao L."/>
            <person name="Yang G."/>
            <person name="Zhang L."/>
            <person name="Yang X."/>
            <person name="Zhao S."/>
            <person name="Ji Z."/>
            <person name="Zhou Q."/>
            <person name="Hu M."/>
            <person name="Wang Y."/>
            <person name="Chen M."/>
            <person name="Xu Y."/>
            <person name="Jin H."/>
            <person name="Xiao X."/>
            <person name="Hu G."/>
            <person name="Bao F."/>
            <person name="Hu Y."/>
            <person name="Wan P."/>
            <person name="Li L."/>
            <person name="Deng X."/>
            <person name="Kuang T."/>
            <person name="Xiang C."/>
            <person name="Zhu J.K."/>
            <person name="Oliver M.J."/>
            <person name="He Y."/>
        </authorList>
    </citation>
    <scope>NUCLEOTIDE SEQUENCE [LARGE SCALE GENOMIC DNA]</scope>
    <source>
        <strain evidence="2">cv. XS01</strain>
    </source>
</reference>